<comment type="similarity">
    <text evidence="2 12">Belongs to the amiloride-sensitive sodium channel (TC 1.A.6) family.</text>
</comment>
<keyword evidence="10 12" id="KW-0739">Sodium transport</keyword>
<evidence type="ECO:0000256" key="8">
    <source>
        <dbReference type="ARBA" id="ARBA00023065"/>
    </source>
</evidence>
<proteinExistence type="inferred from homology"/>
<dbReference type="Gene3D" id="2.60.470.10">
    <property type="entry name" value="Acid-sensing ion channels like domains"/>
    <property type="match status" value="1"/>
</dbReference>
<dbReference type="AlphaFoldDB" id="A0A2J7PHM1"/>
<keyword evidence="11 12" id="KW-0407">Ion channel</keyword>
<evidence type="ECO:0000256" key="10">
    <source>
        <dbReference type="ARBA" id="ARBA00023201"/>
    </source>
</evidence>
<keyword evidence="8 12" id="KW-0406">Ion transport</keyword>
<dbReference type="EMBL" id="NEVH01025135">
    <property type="protein sequence ID" value="PNF15837.1"/>
    <property type="molecule type" value="Genomic_DNA"/>
</dbReference>
<sequence>MFQHILKDFCNNSSIHGLKFLTKPKRHWIERLFWAVCCILSWCGSVLLILSSWEHNQNNAISFMADTTYLDWNTPFVSIAIFESELNSKVANSYIKDKFKKHEDGFLEEMRLLLDEIVYQQQHTYIKKCLNNASEFDNIEKNDCPRTNLSNIVQLMQSPCKDIFHKCQWNDKEFDCCKYFLPLQTELGPSYAINNIHSQDNSRQETFLDMTSNSTSGPGKLLLELAVKTKVYVLSKHEVPTYNTPMENVIIATANVYYKIFLQVTEVISVPQVKEINIAKRQCKFPEENANFYLYNLYSYSTCLVECRRRESMHLCNCTNPLMPAARTEKNCGLDGMKCLKEAHKIIRTLKNPWEKGGDGIPCACMIGCEELKYKVFQQRERVPRNYTAVEIQLIQLPSVRFKRNIVRDTVDMAVNLGGTAGLLVGGSILSLGEILYYFFIRPVWEAVHSHRPRLPTPSEPHLGSRCNRSLPIRLQLSTVNTSLV</sequence>
<evidence type="ECO:0000256" key="1">
    <source>
        <dbReference type="ARBA" id="ARBA00004141"/>
    </source>
</evidence>
<dbReference type="GO" id="GO:0005886">
    <property type="term" value="C:plasma membrane"/>
    <property type="evidence" value="ECO:0007669"/>
    <property type="project" value="TreeGrafter"/>
</dbReference>
<evidence type="ECO:0000256" key="12">
    <source>
        <dbReference type="RuleBase" id="RU000679"/>
    </source>
</evidence>
<dbReference type="EMBL" id="NEVH01025135">
    <property type="protein sequence ID" value="PNF15838.1"/>
    <property type="molecule type" value="Genomic_DNA"/>
</dbReference>
<evidence type="ECO:0000256" key="9">
    <source>
        <dbReference type="ARBA" id="ARBA00023136"/>
    </source>
</evidence>
<name>A0A2J7PHM1_9NEOP</name>
<dbReference type="STRING" id="105785.A0A2J7PHM1"/>
<keyword evidence="3 12" id="KW-0813">Transport</keyword>
<evidence type="ECO:0000313" key="15">
    <source>
        <dbReference type="Proteomes" id="UP000235965"/>
    </source>
</evidence>
<evidence type="ECO:0000256" key="7">
    <source>
        <dbReference type="ARBA" id="ARBA00023053"/>
    </source>
</evidence>
<dbReference type="FunCoup" id="A0A2J7PHM1">
    <property type="interactions" value="72"/>
</dbReference>
<evidence type="ECO:0000313" key="14">
    <source>
        <dbReference type="EMBL" id="PNF15837.1"/>
    </source>
</evidence>
<evidence type="ECO:0000256" key="13">
    <source>
        <dbReference type="SAM" id="Phobius"/>
    </source>
</evidence>
<dbReference type="GO" id="GO:0015280">
    <property type="term" value="F:ligand-gated sodium channel activity"/>
    <property type="evidence" value="ECO:0007669"/>
    <property type="project" value="TreeGrafter"/>
</dbReference>
<evidence type="ECO:0000256" key="4">
    <source>
        <dbReference type="ARBA" id="ARBA00022461"/>
    </source>
</evidence>
<keyword evidence="7" id="KW-0915">Sodium</keyword>
<evidence type="ECO:0000256" key="3">
    <source>
        <dbReference type="ARBA" id="ARBA00022448"/>
    </source>
</evidence>
<dbReference type="Pfam" id="PF00858">
    <property type="entry name" value="ASC"/>
    <property type="match status" value="1"/>
</dbReference>
<evidence type="ECO:0000256" key="11">
    <source>
        <dbReference type="ARBA" id="ARBA00023303"/>
    </source>
</evidence>
<evidence type="ECO:0000256" key="2">
    <source>
        <dbReference type="ARBA" id="ARBA00007193"/>
    </source>
</evidence>
<keyword evidence="6 13" id="KW-1133">Transmembrane helix</keyword>
<protein>
    <recommendedName>
        <fullName evidence="16">Sodium channel protein Nach</fullName>
    </recommendedName>
</protein>
<gene>
    <name evidence="14" type="ORF">B7P43_G09894</name>
</gene>
<comment type="caution">
    <text evidence="14">The sequence shown here is derived from an EMBL/GenBank/DDBJ whole genome shotgun (WGS) entry which is preliminary data.</text>
</comment>
<dbReference type="InterPro" id="IPR001873">
    <property type="entry name" value="ENaC"/>
</dbReference>
<feature type="transmembrane region" description="Helical" evidence="13">
    <location>
        <begin position="32"/>
        <end position="53"/>
    </location>
</feature>
<dbReference type="OrthoDB" id="5874059at2759"/>
<keyword evidence="15" id="KW-1185">Reference proteome</keyword>
<evidence type="ECO:0008006" key="16">
    <source>
        <dbReference type="Google" id="ProtNLM"/>
    </source>
</evidence>
<keyword evidence="9 13" id="KW-0472">Membrane</keyword>
<comment type="subcellular location">
    <subcellularLocation>
        <location evidence="1">Membrane</location>
        <topology evidence="1">Multi-pass membrane protein</topology>
    </subcellularLocation>
</comment>
<dbReference type="EMBL" id="NEVH01025135">
    <property type="protein sequence ID" value="PNF15839.1"/>
    <property type="molecule type" value="Genomic_DNA"/>
</dbReference>
<reference evidence="14 15" key="1">
    <citation type="submission" date="2017-12" db="EMBL/GenBank/DDBJ databases">
        <title>Hemimetabolous genomes reveal molecular basis of termite eusociality.</title>
        <authorList>
            <person name="Harrison M.C."/>
            <person name="Jongepier E."/>
            <person name="Robertson H.M."/>
            <person name="Arning N."/>
            <person name="Bitard-Feildel T."/>
            <person name="Chao H."/>
            <person name="Childers C.P."/>
            <person name="Dinh H."/>
            <person name="Doddapaneni H."/>
            <person name="Dugan S."/>
            <person name="Gowin J."/>
            <person name="Greiner C."/>
            <person name="Han Y."/>
            <person name="Hu H."/>
            <person name="Hughes D.S.T."/>
            <person name="Huylmans A.-K."/>
            <person name="Kemena C."/>
            <person name="Kremer L.P.M."/>
            <person name="Lee S.L."/>
            <person name="Lopez-Ezquerra A."/>
            <person name="Mallet L."/>
            <person name="Monroy-Kuhn J.M."/>
            <person name="Moser A."/>
            <person name="Murali S.C."/>
            <person name="Muzny D.M."/>
            <person name="Otani S."/>
            <person name="Piulachs M.-D."/>
            <person name="Poelchau M."/>
            <person name="Qu J."/>
            <person name="Schaub F."/>
            <person name="Wada-Katsumata A."/>
            <person name="Worley K.C."/>
            <person name="Xie Q."/>
            <person name="Ylla G."/>
            <person name="Poulsen M."/>
            <person name="Gibbs R.A."/>
            <person name="Schal C."/>
            <person name="Richards S."/>
            <person name="Belles X."/>
            <person name="Korb J."/>
            <person name="Bornberg-Bauer E."/>
        </authorList>
    </citation>
    <scope>NUCLEOTIDE SEQUENCE [LARGE SCALE GENOMIC DNA]</scope>
    <source>
        <tissue evidence="14">Whole body</tissue>
    </source>
</reference>
<keyword evidence="5 12" id="KW-0812">Transmembrane</keyword>
<evidence type="ECO:0000256" key="6">
    <source>
        <dbReference type="ARBA" id="ARBA00022989"/>
    </source>
</evidence>
<accession>A0A2J7PHM1</accession>
<evidence type="ECO:0000256" key="5">
    <source>
        <dbReference type="ARBA" id="ARBA00022692"/>
    </source>
</evidence>
<dbReference type="Proteomes" id="UP000235965">
    <property type="component" value="Unassembled WGS sequence"/>
</dbReference>
<organism evidence="14 15">
    <name type="scientific">Cryptotermes secundus</name>
    <dbReference type="NCBI Taxonomy" id="105785"/>
    <lineage>
        <taxon>Eukaryota</taxon>
        <taxon>Metazoa</taxon>
        <taxon>Ecdysozoa</taxon>
        <taxon>Arthropoda</taxon>
        <taxon>Hexapoda</taxon>
        <taxon>Insecta</taxon>
        <taxon>Pterygota</taxon>
        <taxon>Neoptera</taxon>
        <taxon>Polyneoptera</taxon>
        <taxon>Dictyoptera</taxon>
        <taxon>Blattodea</taxon>
        <taxon>Blattoidea</taxon>
        <taxon>Termitoidae</taxon>
        <taxon>Kalotermitidae</taxon>
        <taxon>Cryptotermitinae</taxon>
        <taxon>Cryptotermes</taxon>
    </lineage>
</organism>
<dbReference type="PANTHER" id="PTHR11690:SF175">
    <property type="entry name" value="PICKPOCKET 13-RELATED"/>
    <property type="match status" value="1"/>
</dbReference>
<dbReference type="InParanoid" id="A0A2J7PHM1"/>
<dbReference type="PANTHER" id="PTHR11690">
    <property type="entry name" value="AMILORIDE-SENSITIVE SODIUM CHANNEL-RELATED"/>
    <property type="match status" value="1"/>
</dbReference>
<keyword evidence="4 12" id="KW-0894">Sodium channel</keyword>